<keyword evidence="2" id="KW-0472">Membrane</keyword>
<dbReference type="SUPFAM" id="SSF53448">
    <property type="entry name" value="Nucleotide-diphospho-sugar transferases"/>
    <property type="match status" value="1"/>
</dbReference>
<organism evidence="4 5">
    <name type="scientific">Diplocloster modestus</name>
    <dbReference type="NCBI Taxonomy" id="2850322"/>
    <lineage>
        <taxon>Bacteria</taxon>
        <taxon>Bacillati</taxon>
        <taxon>Bacillota</taxon>
        <taxon>Clostridia</taxon>
        <taxon>Lachnospirales</taxon>
        <taxon>Lachnospiraceae</taxon>
        <taxon>Diplocloster</taxon>
    </lineage>
</organism>
<name>A0ABS6K170_9FIRM</name>
<keyword evidence="5" id="KW-1185">Reference proteome</keyword>
<feature type="transmembrane region" description="Helical" evidence="2">
    <location>
        <begin position="260"/>
        <end position="286"/>
    </location>
</feature>
<dbReference type="Proteomes" id="UP001314681">
    <property type="component" value="Unassembled WGS sequence"/>
</dbReference>
<dbReference type="InterPro" id="IPR050256">
    <property type="entry name" value="Glycosyltransferase_2"/>
</dbReference>
<protein>
    <submittedName>
        <fullName evidence="4">Glycosyltransferase family 2 protein</fullName>
    </submittedName>
</protein>
<dbReference type="PANTHER" id="PTHR48090">
    <property type="entry name" value="UNDECAPRENYL-PHOSPHATE 4-DEOXY-4-FORMAMIDO-L-ARABINOSE TRANSFERASE-RELATED"/>
    <property type="match status" value="1"/>
</dbReference>
<feature type="domain" description="Glycosyltransferase 2-like" evidence="3">
    <location>
        <begin position="5"/>
        <end position="132"/>
    </location>
</feature>
<comment type="caution">
    <text evidence="4">The sequence shown here is derived from an EMBL/GenBank/DDBJ whole genome shotgun (WGS) entry which is preliminary data.</text>
</comment>
<feature type="compositionally biased region" description="Acidic residues" evidence="1">
    <location>
        <begin position="336"/>
        <end position="346"/>
    </location>
</feature>
<keyword evidence="2" id="KW-1133">Transmembrane helix</keyword>
<dbReference type="InterPro" id="IPR001173">
    <property type="entry name" value="Glyco_trans_2-like"/>
</dbReference>
<dbReference type="EMBL" id="JAHQCX010000001">
    <property type="protein sequence ID" value="MBU9724592.1"/>
    <property type="molecule type" value="Genomic_DNA"/>
</dbReference>
<dbReference type="InterPro" id="IPR029044">
    <property type="entry name" value="Nucleotide-diphossugar_trans"/>
</dbReference>
<dbReference type="RefSeq" id="WP_158351637.1">
    <property type="nucleotide sequence ID" value="NZ_JAHQCX010000001.1"/>
</dbReference>
<evidence type="ECO:0000313" key="4">
    <source>
        <dbReference type="EMBL" id="MBU9724592.1"/>
    </source>
</evidence>
<dbReference type="PANTHER" id="PTHR48090:SF8">
    <property type="entry name" value="GLYCOSYLTRANSFERASE CSBB-RELATED"/>
    <property type="match status" value="1"/>
</dbReference>
<gene>
    <name evidence="4" type="ORF">KTH90_01050</name>
</gene>
<sequence length="346" mass="38880">MSKISIIVPVYYNSDTLMLLYEDMKEKILGKLDYELVFVDDGSGDNSWEIMQQIRALDDNVKLVKLSRNFGEHSAILAGLSQCTGDCAVTKQADLQEDSELILQMYESWKRGNKVVLAVRSDRDEGVIQKFFANLYYGIVRKCIASNMPKGGFDCYLLDRQAIEVLKMLDEKNSALTLQVLWIGFKTDKVYFHRKAREIGESRWTLSKKVKLVLDSMMSFSYFPIRFMTFIGGAFFLVSMIMVIYLVLAKLISGENVAGWTSLMAVVLLASGLIMLMLGILGEYVYRGMDASRNRPPFLVDEVVDSGRKAKHTAMAGNAGEEESSCVVKKSTGANEMDDQTQTEGK</sequence>
<evidence type="ECO:0000313" key="5">
    <source>
        <dbReference type="Proteomes" id="UP001314681"/>
    </source>
</evidence>
<evidence type="ECO:0000256" key="2">
    <source>
        <dbReference type="SAM" id="Phobius"/>
    </source>
</evidence>
<accession>A0ABS6K170</accession>
<evidence type="ECO:0000256" key="1">
    <source>
        <dbReference type="SAM" id="MobiDB-lite"/>
    </source>
</evidence>
<dbReference type="CDD" id="cd04187">
    <property type="entry name" value="DPM1_like_bac"/>
    <property type="match status" value="1"/>
</dbReference>
<proteinExistence type="predicted"/>
<reference evidence="4 5" key="1">
    <citation type="submission" date="2021-06" db="EMBL/GenBank/DDBJ databases">
        <title>Description of novel taxa of the family Lachnospiraceae.</title>
        <authorList>
            <person name="Chaplin A.V."/>
            <person name="Sokolova S.R."/>
            <person name="Pikina A.P."/>
            <person name="Korzhanova M."/>
            <person name="Belova V."/>
            <person name="Korostin D."/>
            <person name="Efimov B.A."/>
        </authorList>
    </citation>
    <scope>NUCLEOTIDE SEQUENCE [LARGE SCALE GENOMIC DNA]</scope>
    <source>
        <strain evidence="4 5">ASD4241</strain>
    </source>
</reference>
<dbReference type="Pfam" id="PF00535">
    <property type="entry name" value="Glycos_transf_2"/>
    <property type="match status" value="1"/>
</dbReference>
<evidence type="ECO:0000259" key="3">
    <source>
        <dbReference type="Pfam" id="PF00535"/>
    </source>
</evidence>
<feature type="transmembrane region" description="Helical" evidence="2">
    <location>
        <begin position="227"/>
        <end position="248"/>
    </location>
</feature>
<feature type="region of interest" description="Disordered" evidence="1">
    <location>
        <begin position="313"/>
        <end position="346"/>
    </location>
</feature>
<keyword evidence="2" id="KW-0812">Transmembrane</keyword>
<dbReference type="Gene3D" id="3.90.550.10">
    <property type="entry name" value="Spore Coat Polysaccharide Biosynthesis Protein SpsA, Chain A"/>
    <property type="match status" value="1"/>
</dbReference>